<dbReference type="NCBIfam" id="TIGR03033">
    <property type="entry name" value="phage_rel_nuc"/>
    <property type="match status" value="1"/>
</dbReference>
<keyword evidence="2" id="KW-0540">Nuclease</keyword>
<dbReference type="InterPro" id="IPR017482">
    <property type="entry name" value="Lambda-type_endonuclease"/>
</dbReference>
<dbReference type="CDD" id="cd22343">
    <property type="entry name" value="PDDEXK_lambda_exonuclease-like"/>
    <property type="match status" value="1"/>
</dbReference>
<dbReference type="InterPro" id="IPR011604">
    <property type="entry name" value="PDDEXK-like_dom_sf"/>
</dbReference>
<evidence type="ECO:0000313" key="3">
    <source>
        <dbReference type="Proteomes" id="UP000076959"/>
    </source>
</evidence>
<dbReference type="Pfam" id="PF09588">
    <property type="entry name" value="YqaJ"/>
    <property type="match status" value="1"/>
</dbReference>
<sequence length="211" mass="23238">MTEILQGSAEWKALRCGKVTASRVADIVARTKTGPAASRANYLAQLIAERLTGTPAETYTNAAMQHGVDTEPEARAAYEFYQGATVEQVAFVPHPKIDQAGASPDGLVAGDGLVEIKCPNTATHLETLLGQAVPAKYVDQMQFQMACTGRKWCDFVSYDPRMPEYMRLFVKRVPRDDKRIDFLETEIASFLLEMAVKLSELNSLYGEKEAA</sequence>
<dbReference type="Proteomes" id="UP000076959">
    <property type="component" value="Unassembled WGS sequence"/>
</dbReference>
<protein>
    <submittedName>
        <fullName evidence="2">Exonuclease</fullName>
    </submittedName>
</protein>
<evidence type="ECO:0000259" key="1">
    <source>
        <dbReference type="Pfam" id="PF09588"/>
    </source>
</evidence>
<accession>A0A176YFL7</accession>
<gene>
    <name evidence="2" type="ORF">AYJ54_00570</name>
</gene>
<name>A0A176YFL7_9BRAD</name>
<feature type="domain" description="YqaJ viral recombinase" evidence="1">
    <location>
        <begin position="10"/>
        <end position="150"/>
    </location>
</feature>
<reference evidence="2 3" key="1">
    <citation type="submission" date="2016-03" db="EMBL/GenBank/DDBJ databases">
        <title>Draft Genome Sequence of the Strain BR 10245 (Bradyrhizobium sp.) isolated from nodules of Centrolobium paraense.</title>
        <authorList>
            <person name="Simoes-Araujo J.L.Sr."/>
            <person name="Barauna A.C."/>
            <person name="Silva K."/>
            <person name="Zilli J.E."/>
        </authorList>
    </citation>
    <scope>NUCLEOTIDE SEQUENCE [LARGE SCALE GENOMIC DNA]</scope>
    <source>
        <strain evidence="2 3">BR 10245</strain>
    </source>
</reference>
<dbReference type="SUPFAM" id="SSF52980">
    <property type="entry name" value="Restriction endonuclease-like"/>
    <property type="match status" value="1"/>
</dbReference>
<dbReference type="InterPro" id="IPR019080">
    <property type="entry name" value="YqaJ_viral_recombinase"/>
</dbReference>
<organism evidence="2 3">
    <name type="scientific">Bradyrhizobium centrolobii</name>
    <dbReference type="NCBI Taxonomy" id="1505087"/>
    <lineage>
        <taxon>Bacteria</taxon>
        <taxon>Pseudomonadati</taxon>
        <taxon>Pseudomonadota</taxon>
        <taxon>Alphaproteobacteria</taxon>
        <taxon>Hyphomicrobiales</taxon>
        <taxon>Nitrobacteraceae</taxon>
        <taxon>Bradyrhizobium</taxon>
    </lineage>
</organism>
<comment type="caution">
    <text evidence="2">The sequence shown here is derived from an EMBL/GenBank/DDBJ whole genome shotgun (WGS) entry which is preliminary data.</text>
</comment>
<proteinExistence type="predicted"/>
<dbReference type="EMBL" id="LUUB01000079">
    <property type="protein sequence ID" value="OAF05432.1"/>
    <property type="molecule type" value="Genomic_DNA"/>
</dbReference>
<dbReference type="GO" id="GO:0004527">
    <property type="term" value="F:exonuclease activity"/>
    <property type="evidence" value="ECO:0007669"/>
    <property type="project" value="UniProtKB-KW"/>
</dbReference>
<evidence type="ECO:0000313" key="2">
    <source>
        <dbReference type="EMBL" id="OAF05432.1"/>
    </source>
</evidence>
<dbReference type="Gene3D" id="3.90.320.10">
    <property type="match status" value="1"/>
</dbReference>
<dbReference type="AlphaFoldDB" id="A0A176YFL7"/>
<keyword evidence="2" id="KW-0378">Hydrolase</keyword>
<dbReference type="OrthoDB" id="1245848at2"/>
<keyword evidence="2" id="KW-0269">Exonuclease</keyword>
<dbReference type="InterPro" id="IPR011335">
    <property type="entry name" value="Restrct_endonuc-II-like"/>
</dbReference>
<dbReference type="InterPro" id="IPR051703">
    <property type="entry name" value="NF-kappa-B_Signaling_Reg"/>
</dbReference>
<dbReference type="STRING" id="1505087.AYJ54_00570"/>
<keyword evidence="3" id="KW-1185">Reference proteome</keyword>
<dbReference type="PANTHER" id="PTHR46609">
    <property type="entry name" value="EXONUCLEASE, PHAGE-TYPE/RECB, C-TERMINAL DOMAIN-CONTAINING PROTEIN"/>
    <property type="match status" value="1"/>
</dbReference>
<dbReference type="RefSeq" id="WP_063703508.1">
    <property type="nucleotide sequence ID" value="NZ_LUUB01000079.1"/>
</dbReference>
<dbReference type="PANTHER" id="PTHR46609:SF6">
    <property type="entry name" value="EXONUCLEASE, PHAGE-TYPE_RECB, C-TERMINAL DOMAIN-CONTAINING PROTEIN-RELATED"/>
    <property type="match status" value="1"/>
</dbReference>